<gene>
    <name evidence="2" type="ORF">SBU_000949</name>
</gene>
<feature type="domain" description="HNH nuclease" evidence="1">
    <location>
        <begin position="17"/>
        <end position="71"/>
    </location>
</feature>
<dbReference type="CDD" id="cd00085">
    <property type="entry name" value="HNHc"/>
    <property type="match status" value="1"/>
</dbReference>
<dbReference type="Proteomes" id="UP000185779">
    <property type="component" value="Unassembled WGS sequence"/>
</dbReference>
<evidence type="ECO:0000313" key="3">
    <source>
        <dbReference type="Proteomes" id="UP000185779"/>
    </source>
</evidence>
<keyword evidence="2" id="KW-0255">Endonuclease</keyword>
<dbReference type="Gene3D" id="1.10.30.50">
    <property type="match status" value="1"/>
</dbReference>
<organism evidence="2 3">
    <name type="scientific">Candidatus Syntropharchaeum butanivorans</name>
    <dbReference type="NCBI Taxonomy" id="1839936"/>
    <lineage>
        <taxon>Archaea</taxon>
        <taxon>Methanobacteriati</taxon>
        <taxon>Methanobacteriota</taxon>
        <taxon>Stenosarchaea group</taxon>
        <taxon>Methanomicrobia</taxon>
        <taxon>Methanosarcinales</taxon>
        <taxon>ANME-2 cluster</taxon>
        <taxon>Candidatus Syntropharchaeum</taxon>
    </lineage>
</organism>
<dbReference type="InterPro" id="IPR002711">
    <property type="entry name" value="HNH"/>
</dbReference>
<reference evidence="2" key="1">
    <citation type="submission" date="2016-05" db="EMBL/GenBank/DDBJ databases">
        <title>Microbial consortia oxidize butane by reversing methanogenesis.</title>
        <authorList>
            <person name="Laso-Perez R."/>
            <person name="Richter M."/>
            <person name="Wegener G."/>
            <person name="Musat F."/>
        </authorList>
    </citation>
    <scope>NUCLEOTIDE SEQUENCE [LARGE SCALE GENOMIC DNA]</scope>
    <source>
        <strain evidence="2">BOX1</strain>
    </source>
</reference>
<dbReference type="EMBL" id="LYOR01000004">
    <property type="protein sequence ID" value="OFV66012.1"/>
    <property type="molecule type" value="Genomic_DNA"/>
</dbReference>
<dbReference type="STRING" id="1839936.SBU_000949"/>
<evidence type="ECO:0000313" key="2">
    <source>
        <dbReference type="EMBL" id="OFV66012.1"/>
    </source>
</evidence>
<name>A0A1F2P4U3_9EURY</name>
<evidence type="ECO:0000259" key="1">
    <source>
        <dbReference type="SMART" id="SM00507"/>
    </source>
</evidence>
<dbReference type="SUPFAM" id="SSF54060">
    <property type="entry name" value="His-Me finger endonucleases"/>
    <property type="match status" value="1"/>
</dbReference>
<dbReference type="InterPro" id="IPR003615">
    <property type="entry name" value="HNH_nuc"/>
</dbReference>
<dbReference type="Pfam" id="PF01844">
    <property type="entry name" value="HNH"/>
    <property type="match status" value="1"/>
</dbReference>
<dbReference type="GO" id="GO:0004519">
    <property type="term" value="F:endonuclease activity"/>
    <property type="evidence" value="ECO:0007669"/>
    <property type="project" value="UniProtKB-KW"/>
</dbReference>
<dbReference type="SMART" id="SM00507">
    <property type="entry name" value="HNHc"/>
    <property type="match status" value="1"/>
</dbReference>
<keyword evidence="2" id="KW-0540">Nuclease</keyword>
<keyword evidence="2" id="KW-0378">Hydrolase</keyword>
<comment type="caution">
    <text evidence="2">The sequence shown here is derived from an EMBL/GenBank/DDBJ whole genome shotgun (WGS) entry which is preliminary data.</text>
</comment>
<accession>A0A1F2P4U3</accession>
<dbReference type="GO" id="GO:0003676">
    <property type="term" value="F:nucleic acid binding"/>
    <property type="evidence" value="ECO:0007669"/>
    <property type="project" value="InterPro"/>
</dbReference>
<protein>
    <submittedName>
        <fullName evidence="2">HNH endonuclease family protein</fullName>
    </submittedName>
</protein>
<dbReference type="InterPro" id="IPR044925">
    <property type="entry name" value="His-Me_finger_sf"/>
</dbReference>
<dbReference type="PATRIC" id="fig|1839936.3.peg.957"/>
<proteinExistence type="predicted"/>
<keyword evidence="3" id="KW-1185">Reference proteome</keyword>
<dbReference type="AlphaFoldDB" id="A0A1F2P4U3"/>
<sequence length="208" mass="24293">MGSLYLTRIKPNEREELIKKLLEAQNYKCFICREKVDLTLHQVDIDHVVPLKLGGKDDPSNFAITHSSCNRSKQDSDLRIARILHNFSKISEKTLREKGVSPNLSDILSEYGGSRYKLKFKIEEKKIKFSFPELGSNSINEYPIFVDELSGFRYFFGLFPIEYLHHDERINPRSIGKNITKLIKEFFLKRPQLHITLGYIITKMELLK</sequence>
<dbReference type="GO" id="GO:0008270">
    <property type="term" value="F:zinc ion binding"/>
    <property type="evidence" value="ECO:0007669"/>
    <property type="project" value="InterPro"/>
</dbReference>